<accession>A0A224Y9B8</accession>
<dbReference type="AlphaFoldDB" id="A0A224Y9B8"/>
<reference evidence="1" key="1">
    <citation type="journal article" date="2017" name="Parasit. Vectors">
        <title>Sialotranscriptomics of Rhipicephalus zambeziensis reveals intricate expression profiles of secretory proteins and suggests tight temporal transcriptional regulation during blood-feeding.</title>
        <authorList>
            <person name="de Castro M.H."/>
            <person name="de Klerk D."/>
            <person name="Pienaar R."/>
            <person name="Rees D.J.G."/>
            <person name="Mans B.J."/>
        </authorList>
    </citation>
    <scope>NUCLEOTIDE SEQUENCE</scope>
    <source>
        <tissue evidence="1">Salivary glands</tissue>
    </source>
</reference>
<dbReference type="EMBL" id="GFPF01002269">
    <property type="protein sequence ID" value="MAA13415.1"/>
    <property type="molecule type" value="Transcribed_RNA"/>
</dbReference>
<organism evidence="1">
    <name type="scientific">Rhipicephalus zambeziensis</name>
    <dbReference type="NCBI Taxonomy" id="60191"/>
    <lineage>
        <taxon>Eukaryota</taxon>
        <taxon>Metazoa</taxon>
        <taxon>Ecdysozoa</taxon>
        <taxon>Arthropoda</taxon>
        <taxon>Chelicerata</taxon>
        <taxon>Arachnida</taxon>
        <taxon>Acari</taxon>
        <taxon>Parasitiformes</taxon>
        <taxon>Ixodida</taxon>
        <taxon>Ixodoidea</taxon>
        <taxon>Ixodidae</taxon>
        <taxon>Rhipicephalinae</taxon>
        <taxon>Rhipicephalus</taxon>
        <taxon>Rhipicephalus</taxon>
    </lineage>
</organism>
<name>A0A224Y9B8_9ACAR</name>
<protein>
    <submittedName>
        <fullName evidence="1">Uncharacterized protein</fullName>
    </submittedName>
</protein>
<sequence>MRGASQHTGVCTCVVEPHVAVVVCTMPHDPRHPAFHFIRQYRRTITCLYRERFHFFASGTTANMLNYTENAADSQKLKTFTKRNYSNFKETSKYMLAHGRDQLRFRPER</sequence>
<proteinExistence type="predicted"/>
<evidence type="ECO:0000313" key="1">
    <source>
        <dbReference type="EMBL" id="MAA13415.1"/>
    </source>
</evidence>